<accession>A0AAU9PTL5</accession>
<evidence type="ECO:0000313" key="1">
    <source>
        <dbReference type="EMBL" id="CAH1453139.1"/>
    </source>
</evidence>
<dbReference type="AlphaFoldDB" id="A0AAU9PTL5"/>
<evidence type="ECO:0000313" key="2">
    <source>
        <dbReference type="Proteomes" id="UP001157418"/>
    </source>
</evidence>
<protein>
    <submittedName>
        <fullName evidence="1">Uncharacterized protein</fullName>
    </submittedName>
</protein>
<name>A0AAU9PTL5_9ASTR</name>
<dbReference type="EMBL" id="CAKMRJ010005745">
    <property type="protein sequence ID" value="CAH1453139.1"/>
    <property type="molecule type" value="Genomic_DNA"/>
</dbReference>
<dbReference type="Proteomes" id="UP001157418">
    <property type="component" value="Unassembled WGS sequence"/>
</dbReference>
<keyword evidence="2" id="KW-1185">Reference proteome</keyword>
<organism evidence="1 2">
    <name type="scientific">Lactuca virosa</name>
    <dbReference type="NCBI Taxonomy" id="75947"/>
    <lineage>
        <taxon>Eukaryota</taxon>
        <taxon>Viridiplantae</taxon>
        <taxon>Streptophyta</taxon>
        <taxon>Embryophyta</taxon>
        <taxon>Tracheophyta</taxon>
        <taxon>Spermatophyta</taxon>
        <taxon>Magnoliopsida</taxon>
        <taxon>eudicotyledons</taxon>
        <taxon>Gunneridae</taxon>
        <taxon>Pentapetalae</taxon>
        <taxon>asterids</taxon>
        <taxon>campanulids</taxon>
        <taxon>Asterales</taxon>
        <taxon>Asteraceae</taxon>
        <taxon>Cichorioideae</taxon>
        <taxon>Cichorieae</taxon>
        <taxon>Lactucinae</taxon>
        <taxon>Lactuca</taxon>
    </lineage>
</organism>
<gene>
    <name evidence="1" type="ORF">LVIROSA_LOCUS38405</name>
</gene>
<sequence length="160" mass="18657">MEDYKNTYNANTVTANKVIQNVGAMFQAEKVFVELRTTFLSDHEAFQTSIAAKITKLQEELATENKIMDALAIKEEKCHWADRDRKLPHDWMVIYNILFREKEKYEHAVSHLQLLIKSYIQEVGMMDVDLATVLRQKRSVVPKEAPKDLEKLKPGKIYKE</sequence>
<comment type="caution">
    <text evidence="1">The sequence shown here is derived from an EMBL/GenBank/DDBJ whole genome shotgun (WGS) entry which is preliminary data.</text>
</comment>
<reference evidence="1 2" key="1">
    <citation type="submission" date="2022-01" db="EMBL/GenBank/DDBJ databases">
        <authorList>
            <person name="Xiong W."/>
            <person name="Schranz E."/>
        </authorList>
    </citation>
    <scope>NUCLEOTIDE SEQUENCE [LARGE SCALE GENOMIC DNA]</scope>
</reference>
<proteinExistence type="predicted"/>